<dbReference type="InterPro" id="IPR020904">
    <property type="entry name" value="Sc_DH/Rdtase_CS"/>
</dbReference>
<dbReference type="GO" id="GO:0016616">
    <property type="term" value="F:oxidoreductase activity, acting on the CH-OH group of donors, NAD or NADP as acceptor"/>
    <property type="evidence" value="ECO:0007669"/>
    <property type="project" value="UniProtKB-ARBA"/>
</dbReference>
<evidence type="ECO:0000256" key="2">
    <source>
        <dbReference type="ARBA" id="ARBA00023002"/>
    </source>
</evidence>
<dbReference type="EMBL" id="AZEE01000029">
    <property type="protein sequence ID" value="KRK97467.1"/>
    <property type="molecule type" value="Genomic_DNA"/>
</dbReference>
<dbReference type="STRING" id="1423776.FD04_GL001495"/>
<dbReference type="PRINTS" id="PR00080">
    <property type="entry name" value="SDRFAMILY"/>
</dbReference>
<dbReference type="OrthoDB" id="9775296at2"/>
<dbReference type="AlphaFoldDB" id="A0A0R1LNK8"/>
<evidence type="ECO:0000313" key="4">
    <source>
        <dbReference type="EMBL" id="KRK97467.1"/>
    </source>
</evidence>
<evidence type="ECO:0000313" key="5">
    <source>
        <dbReference type="Proteomes" id="UP000051160"/>
    </source>
</evidence>
<comment type="similarity">
    <text evidence="1 3">Belongs to the short-chain dehydrogenases/reductases (SDR) family.</text>
</comment>
<name>A0A0R1LNK8_9LACO</name>
<keyword evidence="2" id="KW-0560">Oxidoreductase</keyword>
<keyword evidence="5" id="KW-1185">Reference proteome</keyword>
<dbReference type="InterPro" id="IPR002347">
    <property type="entry name" value="SDR_fam"/>
</dbReference>
<dbReference type="PATRIC" id="fig|1423776.4.peg.1513"/>
<dbReference type="PROSITE" id="PS00061">
    <property type="entry name" value="ADH_SHORT"/>
    <property type="match status" value="1"/>
</dbReference>
<protein>
    <submittedName>
        <fullName evidence="4">Oxidoreductase, short chain dehydrogenase reductase family protein</fullName>
    </submittedName>
</protein>
<dbReference type="RefSeq" id="WP_054700256.1">
    <property type="nucleotide sequence ID" value="NZ_AZEE01000029.1"/>
</dbReference>
<dbReference type="SUPFAM" id="SSF51735">
    <property type="entry name" value="NAD(P)-binding Rossmann-fold domains"/>
    <property type="match status" value="1"/>
</dbReference>
<dbReference type="PANTHER" id="PTHR43115">
    <property type="entry name" value="DEHYDROGENASE/REDUCTASE SDR FAMILY MEMBER 11"/>
    <property type="match status" value="1"/>
</dbReference>
<dbReference type="FunFam" id="3.40.50.720:FF:000047">
    <property type="entry name" value="NADP-dependent L-serine/L-allo-threonine dehydrogenase"/>
    <property type="match status" value="1"/>
</dbReference>
<accession>A0A0R1LNK8</accession>
<dbReference type="Proteomes" id="UP000051160">
    <property type="component" value="Unassembled WGS sequence"/>
</dbReference>
<reference evidence="4 5" key="1">
    <citation type="journal article" date="2015" name="Genome Announc.">
        <title>Expanding the biotechnology potential of lactobacilli through comparative genomics of 213 strains and associated genera.</title>
        <authorList>
            <person name="Sun Z."/>
            <person name="Harris H.M."/>
            <person name="McCann A."/>
            <person name="Guo C."/>
            <person name="Argimon S."/>
            <person name="Zhang W."/>
            <person name="Yang X."/>
            <person name="Jeffery I.B."/>
            <person name="Cooney J.C."/>
            <person name="Kagawa T.F."/>
            <person name="Liu W."/>
            <person name="Song Y."/>
            <person name="Salvetti E."/>
            <person name="Wrobel A."/>
            <person name="Rasinkangas P."/>
            <person name="Parkhill J."/>
            <person name="Rea M.C."/>
            <person name="O'Sullivan O."/>
            <person name="Ritari J."/>
            <person name="Douillard F.P."/>
            <person name="Paul Ross R."/>
            <person name="Yang R."/>
            <person name="Briner A.E."/>
            <person name="Felis G.E."/>
            <person name="de Vos W.M."/>
            <person name="Barrangou R."/>
            <person name="Klaenhammer T.R."/>
            <person name="Caufield P.W."/>
            <person name="Cui Y."/>
            <person name="Zhang H."/>
            <person name="O'Toole P.W."/>
        </authorList>
    </citation>
    <scope>NUCLEOTIDE SEQUENCE [LARGE SCALE GENOMIC DNA]</scope>
    <source>
        <strain evidence="4 5">DSM 19909</strain>
    </source>
</reference>
<dbReference type="InterPro" id="IPR036291">
    <property type="entry name" value="NAD(P)-bd_dom_sf"/>
</dbReference>
<proteinExistence type="inferred from homology"/>
<organism evidence="4 5">
    <name type="scientific">Secundilactobacillus odoratitofui DSM 19909 = JCM 15043</name>
    <dbReference type="NCBI Taxonomy" id="1423776"/>
    <lineage>
        <taxon>Bacteria</taxon>
        <taxon>Bacillati</taxon>
        <taxon>Bacillota</taxon>
        <taxon>Bacilli</taxon>
        <taxon>Lactobacillales</taxon>
        <taxon>Lactobacillaceae</taxon>
        <taxon>Secundilactobacillus</taxon>
    </lineage>
</organism>
<dbReference type="PANTHER" id="PTHR43115:SF4">
    <property type="entry name" value="DEHYDROGENASE_REDUCTASE SDR FAMILY MEMBER 11"/>
    <property type="match status" value="1"/>
</dbReference>
<sequence length="244" mass="25948">MTIKNKVVVITGASSGIGQATAHKLASEGAKLALGARRSDRLKAIADAFPAGQVVYQTTDVKDKQSVASLVNLANDTFGRVDVLYNNAGVMPISELAELKVDEWENMIDTNVKGVLYGIAAALPIMIKQQQGHIITTDSVAGHLVHPGTAVYASTKYAVQAIMDGLRQEQVDNHIKTTMISPGVVNTELYTSISGAEQRAKTEKAEKGIGIAPEDIANAVAYAIDQPESVGINEILLRPISQQL</sequence>
<evidence type="ECO:0000256" key="1">
    <source>
        <dbReference type="ARBA" id="ARBA00006484"/>
    </source>
</evidence>
<dbReference type="Pfam" id="PF00106">
    <property type="entry name" value="adh_short"/>
    <property type="match status" value="1"/>
</dbReference>
<evidence type="ECO:0000256" key="3">
    <source>
        <dbReference type="RuleBase" id="RU000363"/>
    </source>
</evidence>
<dbReference type="Gene3D" id="3.40.50.720">
    <property type="entry name" value="NAD(P)-binding Rossmann-like Domain"/>
    <property type="match status" value="1"/>
</dbReference>
<gene>
    <name evidence="4" type="ORF">FD04_GL001495</name>
</gene>
<comment type="caution">
    <text evidence="4">The sequence shown here is derived from an EMBL/GenBank/DDBJ whole genome shotgun (WGS) entry which is preliminary data.</text>
</comment>
<dbReference type="PRINTS" id="PR00081">
    <property type="entry name" value="GDHRDH"/>
</dbReference>